<dbReference type="AlphaFoldDB" id="A0A1Y1SET1"/>
<feature type="signal peptide" evidence="1">
    <location>
        <begin position="1"/>
        <end position="15"/>
    </location>
</feature>
<dbReference type="Pfam" id="PF04205">
    <property type="entry name" value="FMN_bind"/>
    <property type="match status" value="1"/>
</dbReference>
<feature type="chain" id="PRO_5013254256" evidence="1">
    <location>
        <begin position="16"/>
        <end position="167"/>
    </location>
</feature>
<keyword evidence="1" id="KW-0732">Signal</keyword>
<dbReference type="GO" id="GO:0010181">
    <property type="term" value="F:FMN binding"/>
    <property type="evidence" value="ECO:0007669"/>
    <property type="project" value="InterPro"/>
</dbReference>
<evidence type="ECO:0000259" key="2">
    <source>
        <dbReference type="Pfam" id="PF04205"/>
    </source>
</evidence>
<evidence type="ECO:0000313" key="3">
    <source>
        <dbReference type="EMBL" id="ORE87203.1"/>
    </source>
</evidence>
<evidence type="ECO:0000313" key="4">
    <source>
        <dbReference type="Proteomes" id="UP000192342"/>
    </source>
</evidence>
<accession>A0A1Y1SET1</accession>
<gene>
    <name evidence="3" type="ORF">ATO7_09187</name>
</gene>
<feature type="domain" description="FMN-binding" evidence="2">
    <location>
        <begin position="90"/>
        <end position="162"/>
    </location>
</feature>
<dbReference type="STRING" id="1317117.ATO7_09187"/>
<dbReference type="Proteomes" id="UP000192342">
    <property type="component" value="Unassembled WGS sequence"/>
</dbReference>
<comment type="caution">
    <text evidence="3">The sequence shown here is derived from an EMBL/GenBank/DDBJ whole genome shotgun (WGS) entry which is preliminary data.</text>
</comment>
<keyword evidence="4" id="KW-1185">Reference proteome</keyword>
<reference evidence="3 4" key="1">
    <citation type="submission" date="2013-04" db="EMBL/GenBank/DDBJ databases">
        <title>Oceanococcus atlanticus 22II-S10r2 Genome Sequencing.</title>
        <authorList>
            <person name="Lai Q."/>
            <person name="Li G."/>
            <person name="Shao Z."/>
        </authorList>
    </citation>
    <scope>NUCLEOTIDE SEQUENCE [LARGE SCALE GENOMIC DNA]</scope>
    <source>
        <strain evidence="3 4">22II-S10r2</strain>
    </source>
</reference>
<dbReference type="EMBL" id="AQQV01000002">
    <property type="protein sequence ID" value="ORE87203.1"/>
    <property type="molecule type" value="Genomic_DNA"/>
</dbReference>
<evidence type="ECO:0000256" key="1">
    <source>
        <dbReference type="SAM" id="SignalP"/>
    </source>
</evidence>
<protein>
    <submittedName>
        <fullName evidence="3">FMN-binding domain-containing protein</fullName>
    </submittedName>
</protein>
<proteinExistence type="predicted"/>
<dbReference type="GO" id="GO:0016020">
    <property type="term" value="C:membrane"/>
    <property type="evidence" value="ECO:0007669"/>
    <property type="project" value="InterPro"/>
</dbReference>
<organism evidence="3 4">
    <name type="scientific">Oceanococcus atlanticus</name>
    <dbReference type="NCBI Taxonomy" id="1317117"/>
    <lineage>
        <taxon>Bacteria</taxon>
        <taxon>Pseudomonadati</taxon>
        <taxon>Pseudomonadota</taxon>
        <taxon>Gammaproteobacteria</taxon>
        <taxon>Chromatiales</taxon>
        <taxon>Oceanococcaceae</taxon>
        <taxon>Oceanococcus</taxon>
    </lineage>
</organism>
<sequence>MVLALWLLTAASAYAFELYKTFQTPEAFLAEVFDGSAPAPKTLTLGQNEQSRISAVFGRAFPQSRVRYWQQGTRTAWIFDDIGKEGYVPTTCGFVINNGQIEHLRVLIYRESRGEQVGEASFLNQIRGAQASGNGLNQSVDNISGATLSVKMMERMARTAIELDSLL</sequence>
<name>A0A1Y1SET1_9GAMM</name>
<dbReference type="InterPro" id="IPR007329">
    <property type="entry name" value="FMN-bd"/>
</dbReference>